<proteinExistence type="predicted"/>
<dbReference type="Proteomes" id="UP000587608">
    <property type="component" value="Unassembled WGS sequence"/>
</dbReference>
<name>A0A7W2HT88_9ACTN</name>
<dbReference type="Pfam" id="PF12770">
    <property type="entry name" value="CHAT"/>
    <property type="match status" value="1"/>
</dbReference>
<sequence length="1270" mass="134496">MTEPRDSEPPGRGPYDGAMADEDEALQVAEILAHTGAVGPDGPGTAPMLSDLAVLVAAEVDHHDTARPLPGPLHRLRTDTVGLLRRAPAPYDLHDRVNRKAALALLLLHSGGPGPHRVRGAAGATARLAECLEALHLLESAHEEAREASAAEPDYRDERALRPGELLDWALWAHTEIDGVLTYALEFRPERPSAVPTPLSAPLRKLAGKLRLRRQYLFPDTGEATAADDGGLGGPAPDVVHVVTELERLMDDDTRMASGEAEHVLNRSRRVREGGRLPSALARELRLLEARIEIKWILEHRLADASARRAYLAVLKYLDGVRGHEDDLAARASVLFAEATTHAVNAGMLGRSHVGDAVEACDSALAVLSEDAPDRPVALMVRGLARAMRAQGTLADDDIAGAIEDLRQALALAPPDHSGVPNAVVTLSQLLLQRGNTTGSVADTRTSLALLNRYASDTLPSGPGVVVLRLLQALTHVVFHHRAGSEEVDCGTPVSPGVNHVDAALRQIRHTMRRPERSALPPVLSAVAAQLAAHALALASQLPGRDSAALAREALPWAEEAYVAGRADPADRQHRLLLRDWLLVVGGGDEAAEARRRLLSLAGAPAGPGGTNDPEAGFAHFLQGLLGLAAAVADDSTVAELRTAAEAAAGSPLREVRTQAALQLAAGLRRRALIHSLSARAEESERLLSAATVPAALAPLLELSRARIDRAGALRIARPDPGGPDPAADFAESRRLGLDCLRAHATAAMGQEGTADALIIARDAGALAQRVARWAAYDGAWDDVVGALETGRAVVERTRLRPDTAARLRALGEHALADAWERRSPAAAPGRPYRPHDPGRDLAVPDQLAQRVARVLDAEDTARTAGVPTVRTVAEALRAADAHALVYLLPSPAPDTPDVLERGAVLITPAGAAHWVPLPVAPGDDETLARYVAALRERTTAREGRREAAVEDWREALADLTVRMGSAFRPLLRALERHCGRRVDGRPRVVLVPVGELTFVPWAGVLLDGGTPAADRLVITTVCGARQFIGAAALPPVRPDGRTLLVNALTGEQAPWAATGVLREALYPRAVGPDGPAATARGLLKTLSEDAHRFTVVDIAAHLSADVTESWRATLRLADAGLRIDRISALDLAGTPDGGTGPRGVCVALACCSGNVSFSHPDEGFTLASAFLAARAGAVIASLWPVTNAAVGFLMTVFHHHLCAGHEPAEALRRAQRWMRDPARRAPASLPGPVARAFEERMASFEKSLGESGDSMTSPAHWAGVVHMGR</sequence>
<dbReference type="InterPro" id="IPR011990">
    <property type="entry name" value="TPR-like_helical_dom_sf"/>
</dbReference>
<evidence type="ECO:0000313" key="3">
    <source>
        <dbReference type="EMBL" id="MBA5220795.1"/>
    </source>
</evidence>
<organism evidence="3 4">
    <name type="scientific">Streptomyces griseoaurantiacus</name>
    <dbReference type="NCBI Taxonomy" id="68213"/>
    <lineage>
        <taxon>Bacteria</taxon>
        <taxon>Bacillati</taxon>
        <taxon>Actinomycetota</taxon>
        <taxon>Actinomycetes</taxon>
        <taxon>Kitasatosporales</taxon>
        <taxon>Streptomycetaceae</taxon>
        <taxon>Streptomyces</taxon>
        <taxon>Streptomyces aurantiacus group</taxon>
    </lineage>
</organism>
<dbReference type="EMBL" id="JACERG010000003">
    <property type="protein sequence ID" value="MBA5220795.1"/>
    <property type="molecule type" value="Genomic_DNA"/>
</dbReference>
<evidence type="ECO:0000259" key="2">
    <source>
        <dbReference type="Pfam" id="PF12770"/>
    </source>
</evidence>
<evidence type="ECO:0000313" key="4">
    <source>
        <dbReference type="Proteomes" id="UP000587608"/>
    </source>
</evidence>
<dbReference type="InterPro" id="IPR024983">
    <property type="entry name" value="CHAT_dom"/>
</dbReference>
<dbReference type="AlphaFoldDB" id="A0A7W2HT88"/>
<comment type="caution">
    <text evidence="3">The sequence shown here is derived from an EMBL/GenBank/DDBJ whole genome shotgun (WGS) entry which is preliminary data.</text>
</comment>
<evidence type="ECO:0000256" key="1">
    <source>
        <dbReference type="SAM" id="MobiDB-lite"/>
    </source>
</evidence>
<reference evidence="3 4" key="1">
    <citation type="submission" date="2020-07" db="EMBL/GenBank/DDBJ databases">
        <title>Differential regulation of undecylprodigiosin biosynthesis in the yeast-scavenging Streptomyces strain MBK6.</title>
        <authorList>
            <person name="Baral B."/>
            <person name="Siitonen V."/>
            <person name="Laughlin M."/>
            <person name="Yamada K."/>
            <person name="Ilomaeki M."/>
            <person name="Metsae-Ketelae M."/>
            <person name="Niemi J."/>
        </authorList>
    </citation>
    <scope>NUCLEOTIDE SEQUENCE [LARGE SCALE GENOMIC DNA]</scope>
    <source>
        <strain evidence="3 4">MBK6</strain>
    </source>
</reference>
<gene>
    <name evidence="3" type="ORF">H1X69_05085</name>
</gene>
<feature type="region of interest" description="Disordered" evidence="1">
    <location>
        <begin position="1"/>
        <end position="21"/>
    </location>
</feature>
<protein>
    <submittedName>
        <fullName evidence="3">CHAT domain-containing protein</fullName>
    </submittedName>
</protein>
<accession>A0A7W2HT88</accession>
<feature type="region of interest" description="Disordered" evidence="1">
    <location>
        <begin position="821"/>
        <end position="842"/>
    </location>
</feature>
<dbReference type="RefSeq" id="WP_191852026.1">
    <property type="nucleotide sequence ID" value="NZ_JACERG010000003.1"/>
</dbReference>
<dbReference type="Gene3D" id="1.25.40.10">
    <property type="entry name" value="Tetratricopeptide repeat domain"/>
    <property type="match status" value="1"/>
</dbReference>
<feature type="domain" description="CHAT" evidence="2">
    <location>
        <begin position="972"/>
        <end position="1270"/>
    </location>
</feature>